<dbReference type="Proteomes" id="UP000250218">
    <property type="component" value="Chromosome"/>
</dbReference>
<dbReference type="EMBL" id="CP030140">
    <property type="protein sequence ID" value="AWX69521.1"/>
    <property type="molecule type" value="Genomic_DNA"/>
</dbReference>
<dbReference type="SUPFAM" id="SSF53335">
    <property type="entry name" value="S-adenosyl-L-methionine-dependent methyltransferases"/>
    <property type="match status" value="1"/>
</dbReference>
<keyword evidence="1 3" id="KW-0489">Methyltransferase</keyword>
<dbReference type="Gene3D" id="3.40.50.150">
    <property type="entry name" value="Vaccinia Virus protein VP39"/>
    <property type="match status" value="1"/>
</dbReference>
<dbReference type="Pfam" id="PF03602">
    <property type="entry name" value="Cons_hypoth95"/>
    <property type="match status" value="1"/>
</dbReference>
<dbReference type="GO" id="GO:0052913">
    <property type="term" value="F:16S rRNA (guanine(966)-N(2))-methyltransferase activity"/>
    <property type="evidence" value="ECO:0007669"/>
    <property type="project" value="UniProtKB-EC"/>
</dbReference>
<proteinExistence type="predicted"/>
<reference evidence="4" key="1">
    <citation type="submission" date="2018-06" db="EMBL/GenBank/DDBJ databases">
        <title>Complete genome sequences of Mycoplasma anatis, M. anseris and M. cloacale type strains.</title>
        <authorList>
            <person name="Grozner D."/>
            <person name="Forro B."/>
            <person name="Sulyok K.M."/>
            <person name="Marton S."/>
            <person name="Kreizinger Z."/>
            <person name="Banyai K."/>
            <person name="Gyuranecz M."/>
        </authorList>
    </citation>
    <scope>NUCLEOTIDE SEQUENCE [LARGE SCALE GENOMIC DNA]</scope>
    <source>
        <strain evidence="4">ATCC 49234</strain>
    </source>
</reference>
<evidence type="ECO:0000313" key="4">
    <source>
        <dbReference type="Proteomes" id="UP000250218"/>
    </source>
</evidence>
<evidence type="ECO:0000256" key="2">
    <source>
        <dbReference type="ARBA" id="ARBA00022679"/>
    </source>
</evidence>
<dbReference type="KEGG" id="mane:DP065_02020"/>
<dbReference type="AlphaFoldDB" id="A0A2Z4ND61"/>
<dbReference type="CDD" id="cd02440">
    <property type="entry name" value="AdoMet_MTases"/>
    <property type="match status" value="1"/>
</dbReference>
<keyword evidence="4" id="KW-1185">Reference proteome</keyword>
<accession>A0A2Z4ND61</accession>
<sequence>MIRIIAGKYRSRLLEQPSKQTTRPTTDRAREGLFSSIQFNIEGKEFLDLFSGSGAFCLEALSRGASHAVCVEKDKKAYETIIKNKKNLKEANLEVHWTDCFNYLKNNFFKQFDYIYLDPPYKLRKELYQAIDMISTNNMLKDGGYLIIETDLDNFEYESNGYKVVKTKKYGKIYFYYLQH</sequence>
<dbReference type="NCBIfam" id="TIGR00095">
    <property type="entry name" value="16S rRNA (guanine(966)-N(2))-methyltransferase RsmD"/>
    <property type="match status" value="1"/>
</dbReference>
<evidence type="ECO:0000313" key="3">
    <source>
        <dbReference type="EMBL" id="AWX69521.1"/>
    </source>
</evidence>
<organism evidence="3 4">
    <name type="scientific">[Mycoplasma] anseris</name>
    <dbReference type="NCBI Taxonomy" id="92400"/>
    <lineage>
        <taxon>Bacteria</taxon>
        <taxon>Bacillati</taxon>
        <taxon>Mycoplasmatota</taxon>
        <taxon>Mycoplasmoidales</taxon>
        <taxon>Metamycoplasmataceae</taxon>
        <taxon>Metamycoplasma</taxon>
    </lineage>
</organism>
<evidence type="ECO:0000256" key="1">
    <source>
        <dbReference type="ARBA" id="ARBA00022603"/>
    </source>
</evidence>
<dbReference type="PROSITE" id="PS00092">
    <property type="entry name" value="N6_MTASE"/>
    <property type="match status" value="1"/>
</dbReference>
<dbReference type="EC" id="2.1.1.171" evidence="3"/>
<gene>
    <name evidence="3" type="primary">rsmD</name>
    <name evidence="3" type="ORF">DP065_02020</name>
</gene>
<keyword evidence="2 3" id="KW-0808">Transferase</keyword>
<dbReference type="InterPro" id="IPR002052">
    <property type="entry name" value="DNA_methylase_N6_adenine_CS"/>
</dbReference>
<protein>
    <submittedName>
        <fullName evidence="3">16S rRNA (Guanine(966)-N(2))-methyltransferase RsmD</fullName>
        <ecNumber evidence="3">2.1.1.171</ecNumber>
    </submittedName>
</protein>
<dbReference type="PANTHER" id="PTHR43542:SF1">
    <property type="entry name" value="METHYLTRANSFERASE"/>
    <property type="match status" value="1"/>
</dbReference>
<dbReference type="PIRSF" id="PIRSF004553">
    <property type="entry name" value="CHP00095"/>
    <property type="match status" value="1"/>
</dbReference>
<dbReference type="RefSeq" id="WP_033178654.1">
    <property type="nucleotide sequence ID" value="NZ_CP030140.1"/>
</dbReference>
<dbReference type="InterPro" id="IPR004398">
    <property type="entry name" value="RNA_MeTrfase_RsmD"/>
</dbReference>
<dbReference type="InterPro" id="IPR029063">
    <property type="entry name" value="SAM-dependent_MTases_sf"/>
</dbReference>
<dbReference type="PANTHER" id="PTHR43542">
    <property type="entry name" value="METHYLTRANSFERASE"/>
    <property type="match status" value="1"/>
</dbReference>
<dbReference type="GO" id="GO:0003676">
    <property type="term" value="F:nucleic acid binding"/>
    <property type="evidence" value="ECO:0007669"/>
    <property type="project" value="InterPro"/>
</dbReference>
<name>A0A2Z4ND61_9BACT</name>